<name>A0A653K4A8_9GAMM</name>
<keyword evidence="1" id="KW-0812">Transmembrane</keyword>
<evidence type="ECO:0000256" key="1">
    <source>
        <dbReference type="SAM" id="Phobius"/>
    </source>
</evidence>
<evidence type="ECO:0000313" key="2">
    <source>
        <dbReference type="EMBL" id="VXA55721.1"/>
    </source>
</evidence>
<dbReference type="EMBL" id="CABWKZ010000017">
    <property type="protein sequence ID" value="VXA55721.1"/>
    <property type="molecule type" value="Genomic_DNA"/>
</dbReference>
<accession>A0A653K4A8</accession>
<gene>
    <name evidence="2" type="ORF">ACI8B_240045</name>
</gene>
<dbReference type="RefSeq" id="WP_159725226.1">
    <property type="nucleotide sequence ID" value="NZ_LR732744.1"/>
</dbReference>
<reference evidence="2 3" key="1">
    <citation type="submission" date="2019-10" db="EMBL/GenBank/DDBJ databases">
        <authorList>
            <person name="Karimi E."/>
        </authorList>
    </citation>
    <scope>NUCLEOTIDE SEQUENCE [LARGE SCALE GENOMIC DNA]</scope>
    <source>
        <strain evidence="2">Acinetobacter sp. 8BE</strain>
    </source>
</reference>
<dbReference type="Proteomes" id="UP000430404">
    <property type="component" value="Unassembled WGS sequence"/>
</dbReference>
<evidence type="ECO:0000313" key="3">
    <source>
        <dbReference type="Proteomes" id="UP000430404"/>
    </source>
</evidence>
<dbReference type="AlphaFoldDB" id="A0A653K4A8"/>
<keyword evidence="1" id="KW-0472">Membrane</keyword>
<feature type="transmembrane region" description="Helical" evidence="1">
    <location>
        <begin position="6"/>
        <end position="25"/>
    </location>
</feature>
<organism evidence="2 3">
    <name type="scientific">Acinetobacter proteolyticus</name>
    <dbReference type="NCBI Taxonomy" id="1776741"/>
    <lineage>
        <taxon>Bacteria</taxon>
        <taxon>Pseudomonadati</taxon>
        <taxon>Pseudomonadota</taxon>
        <taxon>Gammaproteobacteria</taxon>
        <taxon>Moraxellales</taxon>
        <taxon>Moraxellaceae</taxon>
        <taxon>Acinetobacter</taxon>
    </lineage>
</organism>
<sequence>MNIKFVATGLIIIGALFWGTEIYWAKQFEQQARDHFKSMAFVQQMNEAMSRAGYPIKVDALNQYPHVLVYVTLTKPMTENVNRDDLRGEMEKAHYQMTCGYFDYIQEKEASDKYKDIGKGVVKVIEEDQPATTYFFKTYDGNVLYEKKQILSECSEFFKLKQSIGYIS</sequence>
<keyword evidence="1" id="KW-1133">Transmembrane helix</keyword>
<proteinExistence type="predicted"/>
<protein>
    <submittedName>
        <fullName evidence="2">Uncharacterized protein</fullName>
    </submittedName>
</protein>